<name>A0ABU2MYI1_9ACTN</name>
<feature type="region of interest" description="Disordered" evidence="1">
    <location>
        <begin position="1"/>
        <end position="23"/>
    </location>
</feature>
<dbReference type="InterPro" id="IPR012312">
    <property type="entry name" value="Hemerythrin-like"/>
</dbReference>
<keyword evidence="4" id="KW-1185">Reference proteome</keyword>
<dbReference type="Pfam" id="PF01814">
    <property type="entry name" value="Hemerythrin"/>
    <property type="match status" value="1"/>
</dbReference>
<protein>
    <submittedName>
        <fullName evidence="3">Hemerythrin domain-containing protein</fullName>
    </submittedName>
</protein>
<evidence type="ECO:0000313" key="4">
    <source>
        <dbReference type="Proteomes" id="UP001183246"/>
    </source>
</evidence>
<comment type="caution">
    <text evidence="3">The sequence shown here is derived from an EMBL/GenBank/DDBJ whole genome shotgun (WGS) entry which is preliminary data.</text>
</comment>
<organism evidence="3 4">
    <name type="scientific">Streptomyces litchfieldiae</name>
    <dbReference type="NCBI Taxonomy" id="3075543"/>
    <lineage>
        <taxon>Bacteria</taxon>
        <taxon>Bacillati</taxon>
        <taxon>Actinomycetota</taxon>
        <taxon>Actinomycetes</taxon>
        <taxon>Kitasatosporales</taxon>
        <taxon>Streptomycetaceae</taxon>
        <taxon>Streptomyces</taxon>
    </lineage>
</organism>
<dbReference type="RefSeq" id="WP_311707547.1">
    <property type="nucleotide sequence ID" value="NZ_JAVREL010000020.1"/>
</dbReference>
<gene>
    <name evidence="3" type="ORF">RM590_28115</name>
</gene>
<accession>A0ABU2MYI1</accession>
<evidence type="ECO:0000256" key="1">
    <source>
        <dbReference type="SAM" id="MobiDB-lite"/>
    </source>
</evidence>
<dbReference type="EMBL" id="JAVREL010000020">
    <property type="protein sequence ID" value="MDT0346422.1"/>
    <property type="molecule type" value="Genomic_DNA"/>
</dbReference>
<feature type="compositionally biased region" description="Basic and acidic residues" evidence="1">
    <location>
        <begin position="1"/>
        <end position="10"/>
    </location>
</feature>
<proteinExistence type="predicted"/>
<feature type="domain" description="Hemerythrin-like" evidence="2">
    <location>
        <begin position="30"/>
        <end position="151"/>
    </location>
</feature>
<sequence length="227" mass="25470">MTTNDSDRADATGTPVRKRDQPPGAVDFTMMYLTHDAFLRDLRRLEAAVAAGRAGDPAVRNGWQTFKEQLHSHHVGEDEAVWPQLREKLTAPEDIAVLDLMEAEHGQIDPLQERIDAAFETGGPELEAAVKEFTTSIAAHMEHEEDQALPLVETHLGPEGWANYSQFMLRTQTMSDVGAYFAWLLDGASNETRNRALGPLPPPLRYMLHQEWEPAYRSVPRWSDTPA</sequence>
<dbReference type="Proteomes" id="UP001183246">
    <property type="component" value="Unassembled WGS sequence"/>
</dbReference>
<dbReference type="Gene3D" id="1.20.120.520">
    <property type="entry name" value="nmb1532 protein domain like"/>
    <property type="match status" value="1"/>
</dbReference>
<dbReference type="CDD" id="cd12108">
    <property type="entry name" value="Hr-like"/>
    <property type="match status" value="1"/>
</dbReference>
<evidence type="ECO:0000313" key="3">
    <source>
        <dbReference type="EMBL" id="MDT0346422.1"/>
    </source>
</evidence>
<evidence type="ECO:0000259" key="2">
    <source>
        <dbReference type="Pfam" id="PF01814"/>
    </source>
</evidence>
<reference evidence="4" key="1">
    <citation type="submission" date="2023-07" db="EMBL/GenBank/DDBJ databases">
        <title>30 novel species of actinomycetes from the DSMZ collection.</title>
        <authorList>
            <person name="Nouioui I."/>
        </authorList>
    </citation>
    <scope>NUCLEOTIDE SEQUENCE [LARGE SCALE GENOMIC DNA]</scope>
    <source>
        <strain evidence="4">DSM 44938</strain>
    </source>
</reference>